<dbReference type="EMBL" id="CM042886">
    <property type="protein sequence ID" value="KAI4341872.1"/>
    <property type="molecule type" value="Genomic_DNA"/>
</dbReference>
<comment type="caution">
    <text evidence="1">The sequence shown here is derived from an EMBL/GenBank/DDBJ whole genome shotgun (WGS) entry which is preliminary data.</text>
</comment>
<protein>
    <submittedName>
        <fullName evidence="1">Uncharacterized protein</fullName>
    </submittedName>
</protein>
<proteinExistence type="predicted"/>
<gene>
    <name evidence="1" type="ORF">MLD38_026544</name>
</gene>
<dbReference type="Proteomes" id="UP001057402">
    <property type="component" value="Chromosome 7"/>
</dbReference>
<evidence type="ECO:0000313" key="1">
    <source>
        <dbReference type="EMBL" id="KAI4341872.1"/>
    </source>
</evidence>
<keyword evidence="2" id="KW-1185">Reference proteome</keyword>
<reference evidence="2" key="1">
    <citation type="journal article" date="2023" name="Front. Plant Sci.">
        <title>Chromosomal-level genome assembly of Melastoma candidum provides insights into trichome evolution.</title>
        <authorList>
            <person name="Zhong Y."/>
            <person name="Wu W."/>
            <person name="Sun C."/>
            <person name="Zou P."/>
            <person name="Liu Y."/>
            <person name="Dai S."/>
            <person name="Zhou R."/>
        </authorList>
    </citation>
    <scope>NUCLEOTIDE SEQUENCE [LARGE SCALE GENOMIC DNA]</scope>
</reference>
<organism evidence="1 2">
    <name type="scientific">Melastoma candidum</name>
    <dbReference type="NCBI Taxonomy" id="119954"/>
    <lineage>
        <taxon>Eukaryota</taxon>
        <taxon>Viridiplantae</taxon>
        <taxon>Streptophyta</taxon>
        <taxon>Embryophyta</taxon>
        <taxon>Tracheophyta</taxon>
        <taxon>Spermatophyta</taxon>
        <taxon>Magnoliopsida</taxon>
        <taxon>eudicotyledons</taxon>
        <taxon>Gunneridae</taxon>
        <taxon>Pentapetalae</taxon>
        <taxon>rosids</taxon>
        <taxon>malvids</taxon>
        <taxon>Myrtales</taxon>
        <taxon>Melastomataceae</taxon>
        <taxon>Melastomatoideae</taxon>
        <taxon>Melastomateae</taxon>
        <taxon>Melastoma</taxon>
    </lineage>
</organism>
<sequence length="892" mass="100109">MCLLCVIQKWTRWVAALLPWLVIPLIALWALSKLLPTFYRFEITYPRLACALVLLVTLFWYEILMPKLSSWRARRSVRLRERLKNEAIELQKLRRTATRRCRNCKTPYRDQYPGGGKFMCYYCGHVSRRPVLELPVSPGMGMSNSGLIKELAGKGGKALNRLPEHGWMCGQDWMENGSLVDGSFSSQLESWRRNGNGVFDGDDHCMTEKSYSGFLICCCKVLTSFILSVRWLWRKVSRNSSVGKDEAFDAEHRGMLADKRVGMNFHESRGEKARRKAEEKRQARLERELLEEEERKLREEVSRLVEEQRKLRDEKVDAEKGASPTRDKDCRKETEKKRVEKKKERDRGSNQSNSDWEDLEMKVNKETDLKLATDKQAPSERRDQKSTTDSTKGQTINSGRGFQNMPPSNSSRGTAGSRYLDRMKGSLLSSSKAFSGGSFFGRTPSATAATQQEIKPVVAQSHGDTSIPKRDYCPPENMVAKIVMNVEDRNSNRLVNPESQPMFAPKKSRHQLFTPSTSLTLSSDSSKRAISNFQDKTQTPLSLGHSVSSQACNNPISFGLPSSSLPTYQSKIASGSLGLSNVVEPVLPCIGENDCKFLQDEPELFEDPCHVPDHVALLGPISQSLENFRSDLGVEVAHVRKNVVSPELIKPSPIESPLSRSRGAEDRNPQFSRAPGACDINSFPVVDAVNHEQRPWQLWDSTPLLQEDLSLISNPDSWLVNGDRGSSAEHDFLQSSSQTNSMSLFVENPSLPHMHVISGPFSPLSALTNQDPWAQKSLVPPLSNGNNWMPEVPTKETTHCERFFGSFTESGLVHGTRLPTNSLSKEWQMQDSSHVRDGVAPQTYSASSGLVDRKKRLSFSCFLKPRGHVTMLGEFSNRGGYVCLSLSGDQKP</sequence>
<evidence type="ECO:0000313" key="2">
    <source>
        <dbReference type="Proteomes" id="UP001057402"/>
    </source>
</evidence>
<accession>A0ACB9NZZ2</accession>
<name>A0ACB9NZZ2_9MYRT</name>